<gene>
    <name evidence="2" type="ORF">CCACVL1_19145</name>
</gene>
<evidence type="ECO:0000256" key="1">
    <source>
        <dbReference type="SAM" id="MobiDB-lite"/>
    </source>
</evidence>
<organism evidence="2 3">
    <name type="scientific">Corchorus capsularis</name>
    <name type="common">Jute</name>
    <dbReference type="NCBI Taxonomy" id="210143"/>
    <lineage>
        <taxon>Eukaryota</taxon>
        <taxon>Viridiplantae</taxon>
        <taxon>Streptophyta</taxon>
        <taxon>Embryophyta</taxon>
        <taxon>Tracheophyta</taxon>
        <taxon>Spermatophyta</taxon>
        <taxon>Magnoliopsida</taxon>
        <taxon>eudicotyledons</taxon>
        <taxon>Gunneridae</taxon>
        <taxon>Pentapetalae</taxon>
        <taxon>rosids</taxon>
        <taxon>malvids</taxon>
        <taxon>Malvales</taxon>
        <taxon>Malvaceae</taxon>
        <taxon>Grewioideae</taxon>
        <taxon>Apeibeae</taxon>
        <taxon>Corchorus</taxon>
    </lineage>
</organism>
<dbReference type="Gramene" id="OMO70017">
    <property type="protein sequence ID" value="OMO70017"/>
    <property type="gene ID" value="CCACVL1_19145"/>
</dbReference>
<name>A0A1R3HI41_COCAP</name>
<evidence type="ECO:0000313" key="2">
    <source>
        <dbReference type="EMBL" id="OMO70017.1"/>
    </source>
</evidence>
<feature type="compositionally biased region" description="Basic and acidic residues" evidence="1">
    <location>
        <begin position="30"/>
        <end position="39"/>
    </location>
</feature>
<feature type="region of interest" description="Disordered" evidence="1">
    <location>
        <begin position="27"/>
        <end position="49"/>
    </location>
</feature>
<comment type="caution">
    <text evidence="2">The sequence shown here is derived from an EMBL/GenBank/DDBJ whole genome shotgun (WGS) entry which is preliminary data.</text>
</comment>
<keyword evidence="3" id="KW-1185">Reference proteome</keyword>
<evidence type="ECO:0000313" key="3">
    <source>
        <dbReference type="Proteomes" id="UP000188268"/>
    </source>
</evidence>
<reference evidence="2 3" key="1">
    <citation type="submission" date="2013-09" db="EMBL/GenBank/DDBJ databases">
        <title>Corchorus capsularis genome sequencing.</title>
        <authorList>
            <person name="Alam M."/>
            <person name="Haque M.S."/>
            <person name="Islam M.S."/>
            <person name="Emdad E.M."/>
            <person name="Islam M.M."/>
            <person name="Ahmed B."/>
            <person name="Halim A."/>
            <person name="Hossen Q.M.M."/>
            <person name="Hossain M.Z."/>
            <person name="Ahmed R."/>
            <person name="Khan M.M."/>
            <person name="Islam R."/>
            <person name="Rashid M.M."/>
            <person name="Khan S.A."/>
            <person name="Rahman M.S."/>
            <person name="Alam M."/>
        </authorList>
    </citation>
    <scope>NUCLEOTIDE SEQUENCE [LARGE SCALE GENOMIC DNA]</scope>
    <source>
        <strain evidence="3">cv. CVL-1</strain>
        <tissue evidence="2">Whole seedling</tissue>
    </source>
</reference>
<dbReference type="EMBL" id="AWWV01011879">
    <property type="protein sequence ID" value="OMO70017.1"/>
    <property type="molecule type" value="Genomic_DNA"/>
</dbReference>
<feature type="region of interest" description="Disordered" evidence="1">
    <location>
        <begin position="65"/>
        <end position="126"/>
    </location>
</feature>
<dbReference type="AlphaFoldDB" id="A0A1R3HI41"/>
<accession>A0A1R3HI41</accession>
<proteinExistence type="predicted"/>
<sequence length="126" mass="14667">MDDRYTSKDVENVQLVFQALVSILQEFPPDEGKRSREMNTPKQKGQVMDSAFTQKLAIDILKGLNRKTGQRAAIGKEKEYYQKQDSTPKKNQDTTKTEEQNRTQQQTKNQRTKRHKQTTTAKNQYS</sequence>
<dbReference type="Proteomes" id="UP000188268">
    <property type="component" value="Unassembled WGS sequence"/>
</dbReference>
<feature type="compositionally biased region" description="Basic and acidic residues" evidence="1">
    <location>
        <begin position="74"/>
        <end position="101"/>
    </location>
</feature>
<protein>
    <submittedName>
        <fullName evidence="2">Uncharacterized protein</fullName>
    </submittedName>
</protein>